<evidence type="ECO:0000313" key="1">
    <source>
        <dbReference type="EMBL" id="SFH01856.1"/>
    </source>
</evidence>
<proteinExistence type="predicted"/>
<reference evidence="2" key="1">
    <citation type="submission" date="2016-10" db="EMBL/GenBank/DDBJ databases">
        <authorList>
            <person name="Varghese N."/>
            <person name="Submissions S."/>
        </authorList>
    </citation>
    <scope>NUCLEOTIDE SEQUENCE [LARGE SCALE GENOMIC DNA]</scope>
    <source>
        <strain evidence="2">Gh-105</strain>
    </source>
</reference>
<name>A0A1I2WNC1_9HYPH</name>
<protein>
    <submittedName>
        <fullName evidence="1">Uncharacterized protein</fullName>
    </submittedName>
</protein>
<dbReference type="RefSeq" id="WP_143103789.1">
    <property type="nucleotide sequence ID" value="NZ_FOPM01000024.1"/>
</dbReference>
<gene>
    <name evidence="1" type="ORF">SAMN05192565_12441</name>
</gene>
<sequence length="95" mass="11306">MANNYTYIVHSNDKQSLEEHIYFARVWMDVADIITKGQDNRWTFKTDCKDLEFAFKNKLHRDRFAKRVNDIHMAIRKKNHAFACALLPPKAYSRS</sequence>
<dbReference type="Proteomes" id="UP000199229">
    <property type="component" value="Unassembled WGS sequence"/>
</dbReference>
<evidence type="ECO:0000313" key="2">
    <source>
        <dbReference type="Proteomes" id="UP000199229"/>
    </source>
</evidence>
<organism evidence="1 2">
    <name type="scientific">Methylobacterium gossipiicola</name>
    <dbReference type="NCBI Taxonomy" id="582675"/>
    <lineage>
        <taxon>Bacteria</taxon>
        <taxon>Pseudomonadati</taxon>
        <taxon>Pseudomonadota</taxon>
        <taxon>Alphaproteobacteria</taxon>
        <taxon>Hyphomicrobiales</taxon>
        <taxon>Methylobacteriaceae</taxon>
        <taxon>Methylobacterium</taxon>
    </lineage>
</organism>
<keyword evidence="2" id="KW-1185">Reference proteome</keyword>
<dbReference type="AlphaFoldDB" id="A0A1I2WNC1"/>
<dbReference type="EMBL" id="FOPM01000024">
    <property type="protein sequence ID" value="SFH01856.1"/>
    <property type="molecule type" value="Genomic_DNA"/>
</dbReference>
<accession>A0A1I2WNC1</accession>